<evidence type="ECO:0000313" key="1">
    <source>
        <dbReference type="EMBL" id="KAI9904022.1"/>
    </source>
</evidence>
<dbReference type="EMBL" id="CM047940">
    <property type="protein sequence ID" value="KAI9904022.1"/>
    <property type="molecule type" value="Genomic_DNA"/>
</dbReference>
<proteinExistence type="predicted"/>
<gene>
    <name evidence="1" type="ORF">N3K66_000551</name>
</gene>
<name>A0ACC0VCA9_9HYPO</name>
<keyword evidence="2" id="KW-1185">Reference proteome</keyword>
<protein>
    <submittedName>
        <fullName evidence="1">Uncharacterized protein</fullName>
    </submittedName>
</protein>
<comment type="caution">
    <text evidence="1">The sequence shown here is derived from an EMBL/GenBank/DDBJ whole genome shotgun (WGS) entry which is preliminary data.</text>
</comment>
<sequence length="566" mass="62679">MRSLGSEGTFDVIIIGAGLSGITSLYRIQKLFPSWRVRVLEAADDVGGTWYYNRYPGARFDSESVSYGLSCDRDFLADWNWSEEFASQSEALAYTGAFCNKNDTRRYVSFNTKVTSADWRADEERWLLRDDGDRTYACRFILTCVGILSAPQLPNIPGIKNFRGSAYHTSQWPHDFDMARDFGGKRIGVIGTGSTGIQTITEMSREPSVRSLTVFQRTANWCAPLRNGAISEERMTEYKGRYDEILAACGRSPAGFMHEPDPRCTFDVDESERLALWEELYAAPGFKKCYGTFKDAYTDADANRLYSDWMAGKMRSRVNDPVVAEKLVPKNHGFGTKRVPLDSGYLEAYNKPNVHLVDLKDSPIEGVTADGVSMADGGFHELDVLVFATGFDAITGALSAIDWHGMDGRPLFEKPDGKKDDDKRGTAEDDLPAIWAGNETSTFLGIMAPSLPNVLMVLGPHQPYGNVPRSIEKSVDVIMDLLQFIDRGGHTRVEPRAQAVDEWHEHVVEAGQGQLSSLVASWSTGVNKNVKGKSVPGIGKYPSGNQGWVDKCRENAEAGWPGLMFG</sequence>
<accession>A0ACC0VCA9</accession>
<organism evidence="1 2">
    <name type="scientific">Trichothecium roseum</name>
    <dbReference type="NCBI Taxonomy" id="47278"/>
    <lineage>
        <taxon>Eukaryota</taxon>
        <taxon>Fungi</taxon>
        <taxon>Dikarya</taxon>
        <taxon>Ascomycota</taxon>
        <taxon>Pezizomycotina</taxon>
        <taxon>Sordariomycetes</taxon>
        <taxon>Hypocreomycetidae</taxon>
        <taxon>Hypocreales</taxon>
        <taxon>Hypocreales incertae sedis</taxon>
        <taxon>Trichothecium</taxon>
    </lineage>
</organism>
<dbReference type="Proteomes" id="UP001163324">
    <property type="component" value="Chromosome 1"/>
</dbReference>
<evidence type="ECO:0000313" key="2">
    <source>
        <dbReference type="Proteomes" id="UP001163324"/>
    </source>
</evidence>
<reference evidence="1" key="1">
    <citation type="submission" date="2022-10" db="EMBL/GenBank/DDBJ databases">
        <title>Complete Genome of Trichothecium roseum strain YXFP-22015, a Plant Pathogen Isolated from Citrus.</title>
        <authorList>
            <person name="Wang Y."/>
            <person name="Zhu L."/>
        </authorList>
    </citation>
    <scope>NUCLEOTIDE SEQUENCE</scope>
    <source>
        <strain evidence="1">YXFP-22015</strain>
    </source>
</reference>